<dbReference type="PROSITE" id="PS51382">
    <property type="entry name" value="SPX"/>
    <property type="match status" value="1"/>
</dbReference>
<feature type="region of interest" description="Disordered" evidence="6">
    <location>
        <begin position="266"/>
        <end position="317"/>
    </location>
</feature>
<dbReference type="HOGENOM" id="CLU_006116_1_1_1"/>
<organism evidence="10 11">
    <name type="scientific">Debaryomyces hansenii (strain ATCC 36239 / CBS 767 / BCRC 21394 / JCM 1990 / NBRC 0083 / IGC 2968)</name>
    <name type="common">Yeast</name>
    <name type="synonym">Torulaspora hansenii</name>
    <dbReference type="NCBI Taxonomy" id="284592"/>
    <lineage>
        <taxon>Eukaryota</taxon>
        <taxon>Fungi</taxon>
        <taxon>Dikarya</taxon>
        <taxon>Ascomycota</taxon>
        <taxon>Saccharomycotina</taxon>
        <taxon>Pichiomycetes</taxon>
        <taxon>Debaryomycetaceae</taxon>
        <taxon>Debaryomyces</taxon>
    </lineage>
</organism>
<feature type="transmembrane region" description="Helical" evidence="7">
    <location>
        <begin position="561"/>
        <end position="576"/>
    </location>
</feature>
<dbReference type="Pfam" id="PF03105">
    <property type="entry name" value="SPX"/>
    <property type="match status" value="1"/>
</dbReference>
<dbReference type="CDD" id="cd14475">
    <property type="entry name" value="SPX_SYG1_like"/>
    <property type="match status" value="1"/>
</dbReference>
<feature type="compositionally biased region" description="Basic and acidic residues" evidence="6">
    <location>
        <begin position="888"/>
        <end position="898"/>
    </location>
</feature>
<dbReference type="GO" id="GO:0006817">
    <property type="term" value="P:phosphate ion transport"/>
    <property type="evidence" value="ECO:0007669"/>
    <property type="project" value="TreeGrafter"/>
</dbReference>
<dbReference type="VEuPathDB" id="FungiDB:DEHA2D13266g"/>
<dbReference type="FunCoup" id="Q6BRW9">
    <property type="interactions" value="568"/>
</dbReference>
<evidence type="ECO:0000256" key="2">
    <source>
        <dbReference type="ARBA" id="ARBA00009665"/>
    </source>
</evidence>
<dbReference type="eggNOG" id="KOG1162">
    <property type="taxonomic scope" value="Eukaryota"/>
</dbReference>
<dbReference type="InterPro" id="IPR004342">
    <property type="entry name" value="EXS_C"/>
</dbReference>
<dbReference type="InterPro" id="IPR004331">
    <property type="entry name" value="SPX_dom"/>
</dbReference>
<dbReference type="GO" id="GO:0005886">
    <property type="term" value="C:plasma membrane"/>
    <property type="evidence" value="ECO:0007669"/>
    <property type="project" value="TreeGrafter"/>
</dbReference>
<feature type="compositionally biased region" description="Basic and acidic residues" evidence="6">
    <location>
        <begin position="81"/>
        <end position="115"/>
    </location>
</feature>
<feature type="transmembrane region" description="Helical" evidence="7">
    <location>
        <begin position="442"/>
        <end position="465"/>
    </location>
</feature>
<keyword evidence="3 7" id="KW-0812">Transmembrane</keyword>
<feature type="transmembrane region" description="Helical" evidence="7">
    <location>
        <begin position="530"/>
        <end position="549"/>
    </location>
</feature>
<feature type="compositionally biased region" description="Basic and acidic residues" evidence="6">
    <location>
        <begin position="858"/>
        <end position="874"/>
    </location>
</feature>
<name>Q6BRW9_DEBHA</name>
<dbReference type="PANTHER" id="PTHR10783">
    <property type="entry name" value="XENOTROPIC AND POLYTROPIC RETROVIRUS RECEPTOR 1-RELATED"/>
    <property type="match status" value="1"/>
</dbReference>
<dbReference type="GO" id="GO:0005794">
    <property type="term" value="C:Golgi apparatus"/>
    <property type="evidence" value="ECO:0007669"/>
    <property type="project" value="TreeGrafter"/>
</dbReference>
<reference evidence="10 11" key="1">
    <citation type="journal article" date="2004" name="Nature">
        <title>Genome evolution in yeasts.</title>
        <authorList>
            <consortium name="Genolevures"/>
            <person name="Dujon B."/>
            <person name="Sherman D."/>
            <person name="Fischer G."/>
            <person name="Durrens P."/>
            <person name="Casaregola S."/>
            <person name="Lafontaine I."/>
            <person name="de Montigny J."/>
            <person name="Marck C."/>
            <person name="Neuveglise C."/>
            <person name="Talla E."/>
            <person name="Goffard N."/>
            <person name="Frangeul L."/>
            <person name="Aigle M."/>
            <person name="Anthouard V."/>
            <person name="Babour A."/>
            <person name="Barbe V."/>
            <person name="Barnay S."/>
            <person name="Blanchin S."/>
            <person name="Beckerich J.M."/>
            <person name="Beyne E."/>
            <person name="Bleykasten C."/>
            <person name="Boisrame A."/>
            <person name="Boyer J."/>
            <person name="Cattolico L."/>
            <person name="Confanioleri F."/>
            <person name="de Daruvar A."/>
            <person name="Despons L."/>
            <person name="Fabre E."/>
            <person name="Fairhead C."/>
            <person name="Ferry-Dumazet H."/>
            <person name="Groppi A."/>
            <person name="Hantraye F."/>
            <person name="Hennequin C."/>
            <person name="Jauniaux N."/>
            <person name="Joyet P."/>
            <person name="Kachouri R."/>
            <person name="Kerrest A."/>
            <person name="Koszul R."/>
            <person name="Lemaire M."/>
            <person name="Lesur I."/>
            <person name="Ma L."/>
            <person name="Muller H."/>
            <person name="Nicaud J.M."/>
            <person name="Nikolski M."/>
            <person name="Oztas S."/>
            <person name="Ozier-Kalogeropoulos O."/>
            <person name="Pellenz S."/>
            <person name="Potier S."/>
            <person name="Richard G.F."/>
            <person name="Straub M.L."/>
            <person name="Suleau A."/>
            <person name="Swennene D."/>
            <person name="Tekaia F."/>
            <person name="Wesolowski-Louvel M."/>
            <person name="Westhof E."/>
            <person name="Wirth B."/>
            <person name="Zeniou-Meyer M."/>
            <person name="Zivanovic I."/>
            <person name="Bolotin-Fukuhara M."/>
            <person name="Thierry A."/>
            <person name="Bouchier C."/>
            <person name="Caudron B."/>
            <person name="Scarpelli C."/>
            <person name="Gaillardin C."/>
            <person name="Weissenbach J."/>
            <person name="Wincker P."/>
            <person name="Souciet J.L."/>
        </authorList>
    </citation>
    <scope>NUCLEOTIDE SEQUENCE [LARGE SCALE GENOMIC DNA]</scope>
    <source>
        <strain evidence="11">ATCC 36239 / CBS 767 / BCRC 21394 / JCM 1990 / NBRC 0083 / IGC 2968</strain>
    </source>
</reference>
<keyword evidence="4 7" id="KW-1133">Transmembrane helix</keyword>
<feature type="domain" description="EXS" evidence="8">
    <location>
        <begin position="650"/>
        <end position="844"/>
    </location>
</feature>
<feature type="transmembrane region" description="Helical" evidence="7">
    <location>
        <begin position="684"/>
        <end position="707"/>
    </location>
</feature>
<evidence type="ECO:0000256" key="1">
    <source>
        <dbReference type="ARBA" id="ARBA00004141"/>
    </source>
</evidence>
<feature type="domain" description="SPX" evidence="9">
    <location>
        <begin position="1"/>
        <end position="384"/>
    </location>
</feature>
<evidence type="ECO:0000256" key="3">
    <source>
        <dbReference type="ARBA" id="ARBA00022692"/>
    </source>
</evidence>
<comment type="similarity">
    <text evidence="2">Belongs to the SYG1 (TC 2.A.94) family.</text>
</comment>
<feature type="transmembrane region" description="Helical" evidence="7">
    <location>
        <begin position="610"/>
        <end position="633"/>
    </location>
</feature>
<feature type="transmembrane region" description="Helical" evidence="7">
    <location>
        <begin position="719"/>
        <end position="741"/>
    </location>
</feature>
<proteinExistence type="inferred from homology"/>
<feature type="compositionally biased region" description="Acidic residues" evidence="6">
    <location>
        <begin position="930"/>
        <end position="950"/>
    </location>
</feature>
<accession>Q6BRW9</accession>
<feature type="transmembrane region" description="Helical" evidence="7">
    <location>
        <begin position="761"/>
        <end position="783"/>
    </location>
</feature>
<feature type="region of interest" description="Disordered" evidence="6">
    <location>
        <begin position="924"/>
        <end position="960"/>
    </location>
</feature>
<evidence type="ECO:0000256" key="5">
    <source>
        <dbReference type="ARBA" id="ARBA00023136"/>
    </source>
</evidence>
<feature type="transmembrane region" description="Helical" evidence="7">
    <location>
        <begin position="485"/>
        <end position="509"/>
    </location>
</feature>
<dbReference type="GeneID" id="2901101"/>
<dbReference type="PROSITE" id="PS51380">
    <property type="entry name" value="EXS"/>
    <property type="match status" value="1"/>
</dbReference>
<sequence length="960" mass="112891">MKFGELLNEGLVPEWKPLYLDYKYGKKLIKRLDNIKEDVDESSNNIKNDTNSGKKSPRNADDRTPLLVPSKGPAKYNQGRTEFRLDSSSEDRPNIVDNEVDGKNAQKNSKPDDNIRSSLFNYSLRSNKKDNLELEKRKFKEWLDSELDKVNSFYKEKEEYNFEKFLLLQDQLYQLREHKAMVLRERLQHQKNKHKPSVDDPDNIYNNIHDIAYHTKSALVALDRFEFPSFPSTAFLDKWKNKEEKDINMTDGHDFDDINYHENRIRNGMTSSKDDEDTDLTSLDSDINSDSPHQQANTTSYSNQEPQTLAMRRTAKRRDYSVKKDHFRVPYAYARKQLKDAIIEHYGTLSLLKSFKELNRTAFRKITKKFDKTIHTSISAAYMEKIDNESYFQTSDTLDRLIGQVEELYIIFFDSATIDRKRSLEKLKSISYVLNSKVQRSFYAPFFSSGIFIGFGLPLFILGLYAGLQQILSGDLPEGRFLLQIWGGFFLLILAFLLFGINLYVFDLFKINYKFIFEFNLVSTLNYKQFLLLPSFGFAFFSILFWFSSNNFWPDKFPGRDWPWIFFGVMIVLFIWPGNQFYASSRKWLQVALWRLLLSGFYPVEFRDFFLGDILCSLTYTMGNISFFFCLYAHKWNGLLTDSNTSKHNICGSSRSRSMGFFSSLPSIWRFLQCLRRYMDTGDWFPHLANMLKYSFTTLYYCLLSVYRIDNRERNRIPFIIFAAINTLYTSSWDIMMDWSLLQRGSKNKLLRDNLFFKRPIYYYCAMVIDVILRFQWIFYAFFTSQIQQSAVTSFCVALAEILRRFIWIFFRMENEHCTNVTLFRASRDSPLPYAISSKVERSIRKLVELKYSNLDHAEPMQENTNTERAHQNEDEADIGLSRIPTAKSKESPGELRRRSTVKSTMGTFTDALNKAHIKDFQRRKTVVDVNDEESDDDDEEEEEGGEEDNITFKSDELQK</sequence>
<feature type="region of interest" description="Disordered" evidence="6">
    <location>
        <begin position="41"/>
        <end position="117"/>
    </location>
</feature>
<evidence type="ECO:0000256" key="6">
    <source>
        <dbReference type="SAM" id="MobiDB-lite"/>
    </source>
</evidence>
<evidence type="ECO:0000259" key="8">
    <source>
        <dbReference type="PROSITE" id="PS51380"/>
    </source>
</evidence>
<dbReference type="Proteomes" id="UP000000599">
    <property type="component" value="Chromosome D"/>
</dbReference>
<dbReference type="OMA" id="GDMYCSL"/>
<dbReference type="EMBL" id="CR382136">
    <property type="protein sequence ID" value="CAG87219.2"/>
    <property type="molecule type" value="Genomic_DNA"/>
</dbReference>
<feature type="region of interest" description="Disordered" evidence="6">
    <location>
        <begin position="858"/>
        <end position="903"/>
    </location>
</feature>
<evidence type="ECO:0000259" key="9">
    <source>
        <dbReference type="PROSITE" id="PS51382"/>
    </source>
</evidence>
<evidence type="ECO:0000313" key="10">
    <source>
        <dbReference type="EMBL" id="CAG87219.2"/>
    </source>
</evidence>
<gene>
    <name evidence="10" type="ordered locus">DEHA2D13266g</name>
</gene>
<evidence type="ECO:0000256" key="7">
    <source>
        <dbReference type="SAM" id="Phobius"/>
    </source>
</evidence>
<comment type="subcellular location">
    <subcellularLocation>
        <location evidence="1">Membrane</location>
        <topology evidence="1">Multi-pass membrane protein</topology>
    </subcellularLocation>
</comment>
<dbReference type="GO" id="GO:0000822">
    <property type="term" value="F:inositol hexakisphosphate binding"/>
    <property type="evidence" value="ECO:0007669"/>
    <property type="project" value="TreeGrafter"/>
</dbReference>
<keyword evidence="5 7" id="KW-0472">Membrane</keyword>
<feature type="compositionally biased region" description="Low complexity" evidence="6">
    <location>
        <begin position="280"/>
        <end position="291"/>
    </location>
</feature>
<dbReference type="OrthoDB" id="9970435at2759"/>
<evidence type="ECO:0000256" key="4">
    <source>
        <dbReference type="ARBA" id="ARBA00022989"/>
    </source>
</evidence>
<dbReference type="Pfam" id="PF03124">
    <property type="entry name" value="EXS"/>
    <property type="match status" value="1"/>
</dbReference>
<dbReference type="PANTHER" id="PTHR10783:SF103">
    <property type="entry name" value="SOLUTE CARRIER FAMILY 53 MEMBER 1"/>
    <property type="match status" value="1"/>
</dbReference>
<dbReference type="KEGG" id="dha:DEHA2D13266g"/>
<feature type="compositionally biased region" description="Polar residues" evidence="6">
    <location>
        <begin position="42"/>
        <end position="54"/>
    </location>
</feature>
<protein>
    <submittedName>
        <fullName evidence="10">DEHA2D13266p</fullName>
    </submittedName>
</protein>
<dbReference type="RefSeq" id="XP_459051.2">
    <property type="nucleotide sequence ID" value="XM_459051.1"/>
</dbReference>
<evidence type="ECO:0000313" key="11">
    <source>
        <dbReference type="Proteomes" id="UP000000599"/>
    </source>
</evidence>
<dbReference type="STRING" id="284592.Q6BRW9"/>
<keyword evidence="11" id="KW-1185">Reference proteome</keyword>
<dbReference type="AlphaFoldDB" id="Q6BRW9"/>
<dbReference type="InParanoid" id="Q6BRW9"/>
<dbReference type="GO" id="GO:0016036">
    <property type="term" value="P:cellular response to phosphate starvation"/>
    <property type="evidence" value="ECO:0007669"/>
    <property type="project" value="TreeGrafter"/>
</dbReference>
<feature type="compositionally biased region" description="Polar residues" evidence="6">
    <location>
        <begin position="292"/>
        <end position="307"/>
    </location>
</feature>